<dbReference type="Gene3D" id="1.10.10.10">
    <property type="entry name" value="Winged helix-like DNA-binding domain superfamily/Winged helix DNA-binding domain"/>
    <property type="match status" value="1"/>
</dbReference>
<keyword evidence="6" id="KW-1185">Reference proteome</keyword>
<dbReference type="PRINTS" id="PR00598">
    <property type="entry name" value="HTHMARR"/>
</dbReference>
<dbReference type="RefSeq" id="WP_021686846.1">
    <property type="nucleotide sequence ID" value="NZ_KI260561.1"/>
</dbReference>
<dbReference type="SMART" id="SM00347">
    <property type="entry name" value="HTH_MARR"/>
    <property type="match status" value="1"/>
</dbReference>
<reference evidence="5 6" key="1">
    <citation type="submission" date="2013-08" db="EMBL/GenBank/DDBJ databases">
        <authorList>
            <person name="Weinstock G."/>
            <person name="Sodergren E."/>
            <person name="Wylie T."/>
            <person name="Fulton L."/>
            <person name="Fulton R."/>
            <person name="Fronick C."/>
            <person name="O'Laughlin M."/>
            <person name="Godfrey J."/>
            <person name="Miner T."/>
            <person name="Herter B."/>
            <person name="Appelbaum E."/>
            <person name="Cordes M."/>
            <person name="Lek S."/>
            <person name="Wollam A."/>
            <person name="Pepin K.H."/>
            <person name="Palsikar V.B."/>
            <person name="Mitreva M."/>
            <person name="Wilson R.K."/>
        </authorList>
    </citation>
    <scope>NUCLEOTIDE SEQUENCE [LARGE SCALE GENOMIC DNA]</scope>
    <source>
        <strain evidence="5 6">ATCC 700332</strain>
    </source>
</reference>
<gene>
    <name evidence="5" type="ORF">HMPREF9193_00445</name>
</gene>
<evidence type="ECO:0000256" key="1">
    <source>
        <dbReference type="ARBA" id="ARBA00023015"/>
    </source>
</evidence>
<dbReference type="Proteomes" id="UP000016649">
    <property type="component" value="Unassembled WGS sequence"/>
</dbReference>
<proteinExistence type="predicted"/>
<feature type="domain" description="HTH marR-type" evidence="4">
    <location>
        <begin position="5"/>
        <end position="140"/>
    </location>
</feature>
<evidence type="ECO:0000256" key="2">
    <source>
        <dbReference type="ARBA" id="ARBA00023125"/>
    </source>
</evidence>
<evidence type="ECO:0000259" key="4">
    <source>
        <dbReference type="PROSITE" id="PS50995"/>
    </source>
</evidence>
<dbReference type="InterPro" id="IPR036390">
    <property type="entry name" value="WH_DNA-bd_sf"/>
</dbReference>
<dbReference type="Pfam" id="PF01047">
    <property type="entry name" value="MarR"/>
    <property type="match status" value="1"/>
</dbReference>
<accession>A0ABN0P0M2</accession>
<keyword evidence="1" id="KW-0805">Transcription regulation</keyword>
<keyword evidence="2" id="KW-0238">DNA-binding</keyword>
<dbReference type="PROSITE" id="PS50995">
    <property type="entry name" value="HTH_MARR_2"/>
    <property type="match status" value="1"/>
</dbReference>
<dbReference type="EMBL" id="AWVH01000006">
    <property type="protein sequence ID" value="ERJ94090.1"/>
    <property type="molecule type" value="Genomic_DNA"/>
</dbReference>
<dbReference type="InterPro" id="IPR036388">
    <property type="entry name" value="WH-like_DNA-bd_sf"/>
</dbReference>
<evidence type="ECO:0000256" key="3">
    <source>
        <dbReference type="ARBA" id="ARBA00023163"/>
    </source>
</evidence>
<dbReference type="SUPFAM" id="SSF46785">
    <property type="entry name" value="Winged helix' DNA-binding domain"/>
    <property type="match status" value="1"/>
</dbReference>
<evidence type="ECO:0000313" key="6">
    <source>
        <dbReference type="Proteomes" id="UP000016649"/>
    </source>
</evidence>
<dbReference type="PANTHER" id="PTHR42756">
    <property type="entry name" value="TRANSCRIPTIONAL REGULATOR, MARR"/>
    <property type="match status" value="1"/>
</dbReference>
<keyword evidence="3" id="KW-0804">Transcription</keyword>
<evidence type="ECO:0000313" key="5">
    <source>
        <dbReference type="EMBL" id="ERJ94090.1"/>
    </source>
</evidence>
<dbReference type="PANTHER" id="PTHR42756:SF1">
    <property type="entry name" value="TRANSCRIPTIONAL REPRESSOR OF EMRAB OPERON"/>
    <property type="match status" value="1"/>
</dbReference>
<sequence length="145" mass="16349">MEKDLNNISSLLSKISSDIGSYLNRRLEERGFSGIVSSHGFILYLLAKNGKMTMGEIKRSIHKDKSTATALIKKLEQIGCVQKSRAQGDARVVFISLTPKGCAYTDATEQISRSLIDTCYKGFSAEEKNRLYDFLCRMEQNFEHI</sequence>
<dbReference type="InterPro" id="IPR000835">
    <property type="entry name" value="HTH_MarR-typ"/>
</dbReference>
<comment type="caution">
    <text evidence="5">The sequence shown here is derived from an EMBL/GenBank/DDBJ whole genome shotgun (WGS) entry which is preliminary data.</text>
</comment>
<organism evidence="5 6">
    <name type="scientific">Treponema lecithinolyticum ATCC 700332</name>
    <dbReference type="NCBI Taxonomy" id="1321815"/>
    <lineage>
        <taxon>Bacteria</taxon>
        <taxon>Pseudomonadati</taxon>
        <taxon>Spirochaetota</taxon>
        <taxon>Spirochaetia</taxon>
        <taxon>Spirochaetales</taxon>
        <taxon>Treponemataceae</taxon>
        <taxon>Treponema</taxon>
    </lineage>
</organism>
<protein>
    <submittedName>
        <fullName evidence="5">Transcriptional regulator, MarR family</fullName>
    </submittedName>
</protein>
<name>A0ABN0P0M2_TRELE</name>